<dbReference type="KEGG" id="bbh:BN112_0999"/>
<evidence type="ECO:0000256" key="1">
    <source>
        <dbReference type="SAM" id="Coils"/>
    </source>
</evidence>
<dbReference type="RefSeq" id="WP_015063953.1">
    <property type="nucleotide sequence ID" value="NC_019382.1"/>
</dbReference>
<keyword evidence="1" id="KW-0175">Coiled coil</keyword>
<dbReference type="EMBL" id="HE965806">
    <property type="protein sequence ID" value="CCJ52917.1"/>
    <property type="molecule type" value="Genomic_DNA"/>
</dbReference>
<protein>
    <recommendedName>
        <fullName evidence="4">Type 4b pilus protein PilO2</fullName>
    </recommendedName>
</protein>
<organism evidence="2 3">
    <name type="scientific">Bordetella bronchiseptica 253</name>
    <dbReference type="NCBI Taxonomy" id="568707"/>
    <lineage>
        <taxon>Bacteria</taxon>
        <taxon>Pseudomonadati</taxon>
        <taxon>Pseudomonadota</taxon>
        <taxon>Betaproteobacteria</taxon>
        <taxon>Burkholderiales</taxon>
        <taxon>Alcaligenaceae</taxon>
        <taxon>Bordetella</taxon>
    </lineage>
</organism>
<dbReference type="HOGENOM" id="CLU_646666_0_0_4"/>
<feature type="coiled-coil region" evidence="1">
    <location>
        <begin position="115"/>
        <end position="142"/>
    </location>
</feature>
<dbReference type="AlphaFoldDB" id="A0A0C6P2P6"/>
<name>A0A0C6P2P6_BORBO</name>
<gene>
    <name evidence="2" type="ORF">BN112_0999</name>
</gene>
<accession>A0A0C6P2P6</accession>
<proteinExistence type="predicted"/>
<sequence>MGATTHPPLVLQQTQGGPALAFGLTWFAVLGSHAALQGRARARALRATHYVVGGRHAVAAGCARLPRRYGAMAVHSAAQAYANLHPEGAQAGVASLPDGQGWLIAVQDGAVLASADRLFADAAQAQARLRALLAQRPDLREAPAQDALDTLLARPDPAARLAPLASRWSRVPVAARAGALALAVAGGVSLWRSAHQAPPPAAPDPRAAWRAAQAEFLRAWPVHTSNELARVLDTLQALPLRVAGWALRQAQCVPGPAWQCDADYHRVDVAATSLAFAAAVPPGWQMRLHTLEHTRVAWILAGDRQGLDRATPASPADTLALAATLQRASAAFTHVFVGASQALAGPVWDGPPELAPPPAPVLHRRELVLDGPLRSLALVWPLSAPIGWTAVSLRVVPDTIATLRASVLSLHLQGSLYEQTTSRS</sequence>
<evidence type="ECO:0000313" key="2">
    <source>
        <dbReference type="EMBL" id="CCJ52917.1"/>
    </source>
</evidence>
<dbReference type="OrthoDB" id="8675971at2"/>
<dbReference type="Proteomes" id="UP000007564">
    <property type="component" value="Chromosome"/>
</dbReference>
<evidence type="ECO:0008006" key="4">
    <source>
        <dbReference type="Google" id="ProtNLM"/>
    </source>
</evidence>
<reference evidence="2 3" key="1">
    <citation type="journal article" date="2012" name="BMC Genomics">
        <title>Comparative genomics of the classical Bordetella subspecies: the evolution and exchange of virulence-associated diversity amongst closely related pathogens.</title>
        <authorList>
            <person name="Park J."/>
            <person name="Zhang Y."/>
            <person name="Buboltz A.M."/>
            <person name="Zhang X."/>
            <person name="Schuster S.C."/>
            <person name="Ahuja U."/>
            <person name="Liu M."/>
            <person name="Miller J.F."/>
            <person name="Sebaihia M."/>
            <person name="Bentley S.D."/>
            <person name="Parkhill J."/>
            <person name="Harvill E.T."/>
        </authorList>
    </citation>
    <scope>NUCLEOTIDE SEQUENCE [LARGE SCALE GENOMIC DNA]</scope>
    <source>
        <strain evidence="2 3">253</strain>
    </source>
</reference>
<evidence type="ECO:0000313" key="3">
    <source>
        <dbReference type="Proteomes" id="UP000007564"/>
    </source>
</evidence>